<evidence type="ECO:0000256" key="1">
    <source>
        <dbReference type="SAM" id="Phobius"/>
    </source>
</evidence>
<dbReference type="InterPro" id="IPR037185">
    <property type="entry name" value="EmrE-like"/>
</dbReference>
<dbReference type="SUPFAM" id="SSF103481">
    <property type="entry name" value="Multidrug resistance efflux transporter EmrE"/>
    <property type="match status" value="2"/>
</dbReference>
<reference evidence="3" key="1">
    <citation type="submission" date="2023-03" db="EMBL/GenBank/DDBJ databases">
        <title>Actinoallomurus iriomotensis NBRC 103681.</title>
        <authorList>
            <person name="Ichikawa N."/>
            <person name="Sato H."/>
            <person name="Tonouchi N."/>
        </authorList>
    </citation>
    <scope>NUCLEOTIDE SEQUENCE</scope>
    <source>
        <strain evidence="3">NBRC 103681</strain>
    </source>
</reference>
<feature type="transmembrane region" description="Helical" evidence="1">
    <location>
        <begin position="193"/>
        <end position="213"/>
    </location>
</feature>
<feature type="signal peptide" evidence="2">
    <location>
        <begin position="1"/>
        <end position="26"/>
    </location>
</feature>
<keyword evidence="1" id="KW-0812">Transmembrane</keyword>
<keyword evidence="1" id="KW-0472">Membrane</keyword>
<dbReference type="PANTHER" id="PTHR40761">
    <property type="entry name" value="CONSERVED INTEGRAL MEMBRANE ALANINE VALINE AND LEUCINE RICH PROTEIN-RELATED"/>
    <property type="match status" value="1"/>
</dbReference>
<proteinExistence type="predicted"/>
<dbReference type="PANTHER" id="PTHR40761:SF1">
    <property type="entry name" value="CONSERVED INTEGRAL MEMBRANE ALANINE VALINE AND LEUCINE RICH PROTEIN-RELATED"/>
    <property type="match status" value="1"/>
</dbReference>
<gene>
    <name evidence="3" type="ORF">Airi01_077030</name>
</gene>
<evidence type="ECO:0000313" key="3">
    <source>
        <dbReference type="EMBL" id="GLY79436.1"/>
    </source>
</evidence>
<sequence>MLVLSLLGAIAAAVCFGVASVMQAVAARTTPVGAGVDPRLLVRLLRRVPFVLGTGLDILGFFAELAALRSLPLFVVQAAVAANLAVTAVVAVRVLHVRLSGAEWAAVAAVCAGLAMLGLSAGHENPAAVSLRFKLVLLGCVVVVGVGGAVAGRLRGRARSAVLGLAAGLGFGFVAIGSRVVRSLAPWDLLRDPAMYVVAAGGLVAFLFFTTALQRGSVTVTTGTVVVAETLVPALVGVLLLGDRTRHGYVGLAAAGFALAVAGALILARFGEPPAEPAETPASRGYAGRDS</sequence>
<keyword evidence="1" id="KW-1133">Transmembrane helix</keyword>
<feature type="transmembrane region" description="Helical" evidence="1">
    <location>
        <begin position="73"/>
        <end position="92"/>
    </location>
</feature>
<accession>A0A9W6RNC2</accession>
<feature type="transmembrane region" description="Helical" evidence="1">
    <location>
        <begin position="219"/>
        <end position="242"/>
    </location>
</feature>
<name>A0A9W6RNC2_9ACTN</name>
<feature type="chain" id="PRO_5040798645" evidence="2">
    <location>
        <begin position="27"/>
        <end position="291"/>
    </location>
</feature>
<protein>
    <submittedName>
        <fullName evidence="3">Membrane protein</fullName>
    </submittedName>
</protein>
<feature type="transmembrane region" description="Helical" evidence="1">
    <location>
        <begin position="249"/>
        <end position="270"/>
    </location>
</feature>
<feature type="transmembrane region" description="Helical" evidence="1">
    <location>
        <begin position="50"/>
        <end position="68"/>
    </location>
</feature>
<organism evidence="3 4">
    <name type="scientific">Actinoallomurus iriomotensis</name>
    <dbReference type="NCBI Taxonomy" id="478107"/>
    <lineage>
        <taxon>Bacteria</taxon>
        <taxon>Bacillati</taxon>
        <taxon>Actinomycetota</taxon>
        <taxon>Actinomycetes</taxon>
        <taxon>Streptosporangiales</taxon>
        <taxon>Thermomonosporaceae</taxon>
        <taxon>Actinoallomurus</taxon>
    </lineage>
</organism>
<feature type="transmembrane region" description="Helical" evidence="1">
    <location>
        <begin position="160"/>
        <end position="181"/>
    </location>
</feature>
<evidence type="ECO:0000313" key="4">
    <source>
        <dbReference type="Proteomes" id="UP001165135"/>
    </source>
</evidence>
<dbReference type="RefSeq" id="WP_285630874.1">
    <property type="nucleotide sequence ID" value="NZ_BSTJ01000011.1"/>
</dbReference>
<dbReference type="AlphaFoldDB" id="A0A9W6RNC2"/>
<feature type="transmembrane region" description="Helical" evidence="1">
    <location>
        <begin position="104"/>
        <end position="123"/>
    </location>
</feature>
<dbReference type="Proteomes" id="UP001165135">
    <property type="component" value="Unassembled WGS sequence"/>
</dbReference>
<comment type="caution">
    <text evidence="3">The sequence shown here is derived from an EMBL/GenBank/DDBJ whole genome shotgun (WGS) entry which is preliminary data.</text>
</comment>
<dbReference type="EMBL" id="BSTJ01000011">
    <property type="protein sequence ID" value="GLY79436.1"/>
    <property type="molecule type" value="Genomic_DNA"/>
</dbReference>
<feature type="transmembrane region" description="Helical" evidence="1">
    <location>
        <begin position="135"/>
        <end position="154"/>
    </location>
</feature>
<evidence type="ECO:0000256" key="2">
    <source>
        <dbReference type="SAM" id="SignalP"/>
    </source>
</evidence>
<keyword evidence="2" id="KW-0732">Signal</keyword>